<dbReference type="AlphaFoldDB" id="A0A3M0GAS7"/>
<dbReference type="GO" id="GO:0003700">
    <property type="term" value="F:DNA-binding transcription factor activity"/>
    <property type="evidence" value="ECO:0007669"/>
    <property type="project" value="TreeGrafter"/>
</dbReference>
<evidence type="ECO:0000256" key="1">
    <source>
        <dbReference type="ARBA" id="ARBA00023015"/>
    </source>
</evidence>
<dbReference type="InterPro" id="IPR028082">
    <property type="entry name" value="Peripla_BP_I"/>
</dbReference>
<dbReference type="PROSITE" id="PS50932">
    <property type="entry name" value="HTH_LACI_2"/>
    <property type="match status" value="1"/>
</dbReference>
<reference evidence="5 6" key="1">
    <citation type="submission" date="2018-10" db="EMBL/GenBank/DDBJ databases">
        <title>Tessaracoccus antarcticuss sp. nov., isolated from sediment.</title>
        <authorList>
            <person name="Zhou L.Y."/>
            <person name="Du Z.J."/>
        </authorList>
    </citation>
    <scope>NUCLEOTIDE SEQUENCE [LARGE SCALE GENOMIC DNA]</scope>
    <source>
        <strain evidence="5 6">JDX10</strain>
    </source>
</reference>
<dbReference type="SMART" id="SM00354">
    <property type="entry name" value="HTH_LACI"/>
    <property type="match status" value="1"/>
</dbReference>
<evidence type="ECO:0000259" key="4">
    <source>
        <dbReference type="PROSITE" id="PS50932"/>
    </source>
</evidence>
<dbReference type="Pfam" id="PF00356">
    <property type="entry name" value="LacI"/>
    <property type="match status" value="1"/>
</dbReference>
<dbReference type="PANTHER" id="PTHR30146:SF153">
    <property type="entry name" value="LACTOSE OPERON REPRESSOR"/>
    <property type="match status" value="1"/>
</dbReference>
<keyword evidence="1" id="KW-0805">Transcription regulation</keyword>
<evidence type="ECO:0000313" key="5">
    <source>
        <dbReference type="EMBL" id="RMB62024.1"/>
    </source>
</evidence>
<dbReference type="PROSITE" id="PS00356">
    <property type="entry name" value="HTH_LACI_1"/>
    <property type="match status" value="1"/>
</dbReference>
<gene>
    <name evidence="5" type="ORF">EAX62_05415</name>
</gene>
<dbReference type="RefSeq" id="WP_121900572.1">
    <property type="nucleotide sequence ID" value="NZ_REFW01000001.1"/>
</dbReference>
<evidence type="ECO:0000256" key="3">
    <source>
        <dbReference type="ARBA" id="ARBA00023163"/>
    </source>
</evidence>
<dbReference type="OrthoDB" id="189006at2"/>
<organism evidence="5 6">
    <name type="scientific">Tessaracoccus antarcticus</name>
    <dbReference type="NCBI Taxonomy" id="2479848"/>
    <lineage>
        <taxon>Bacteria</taxon>
        <taxon>Bacillati</taxon>
        <taxon>Actinomycetota</taxon>
        <taxon>Actinomycetes</taxon>
        <taxon>Propionibacteriales</taxon>
        <taxon>Propionibacteriaceae</taxon>
        <taxon>Tessaracoccus</taxon>
    </lineage>
</organism>
<evidence type="ECO:0000256" key="2">
    <source>
        <dbReference type="ARBA" id="ARBA00023125"/>
    </source>
</evidence>
<dbReference type="GO" id="GO:0000976">
    <property type="term" value="F:transcription cis-regulatory region binding"/>
    <property type="evidence" value="ECO:0007669"/>
    <property type="project" value="TreeGrafter"/>
</dbReference>
<comment type="caution">
    <text evidence="5">The sequence shown here is derived from an EMBL/GenBank/DDBJ whole genome shotgun (WGS) entry which is preliminary data.</text>
</comment>
<dbReference type="PRINTS" id="PR00036">
    <property type="entry name" value="HTHLACI"/>
</dbReference>
<dbReference type="Proteomes" id="UP000275256">
    <property type="component" value="Unassembled WGS sequence"/>
</dbReference>
<protein>
    <submittedName>
        <fullName evidence="5">LacI family transcriptional regulator</fullName>
    </submittedName>
</protein>
<dbReference type="InterPro" id="IPR000843">
    <property type="entry name" value="HTH_LacI"/>
</dbReference>
<dbReference type="SUPFAM" id="SSF47413">
    <property type="entry name" value="lambda repressor-like DNA-binding domains"/>
    <property type="match status" value="1"/>
</dbReference>
<dbReference type="CDD" id="cd01392">
    <property type="entry name" value="HTH_LacI"/>
    <property type="match status" value="1"/>
</dbReference>
<proteinExistence type="predicted"/>
<dbReference type="CDD" id="cd06267">
    <property type="entry name" value="PBP1_LacI_sugar_binding-like"/>
    <property type="match status" value="1"/>
</dbReference>
<evidence type="ECO:0000313" key="6">
    <source>
        <dbReference type="Proteomes" id="UP000275256"/>
    </source>
</evidence>
<accession>A0A3M0GAS7</accession>
<dbReference type="Pfam" id="PF13377">
    <property type="entry name" value="Peripla_BP_3"/>
    <property type="match status" value="1"/>
</dbReference>
<dbReference type="EMBL" id="REFW01000001">
    <property type="protein sequence ID" value="RMB62024.1"/>
    <property type="molecule type" value="Genomic_DNA"/>
</dbReference>
<feature type="domain" description="HTH lacI-type" evidence="4">
    <location>
        <begin position="3"/>
        <end position="57"/>
    </location>
</feature>
<dbReference type="SUPFAM" id="SSF53822">
    <property type="entry name" value="Periplasmic binding protein-like I"/>
    <property type="match status" value="1"/>
</dbReference>
<keyword evidence="2" id="KW-0238">DNA-binding</keyword>
<keyword evidence="6" id="KW-1185">Reference proteome</keyword>
<keyword evidence="3" id="KW-0804">Transcription</keyword>
<dbReference type="PANTHER" id="PTHR30146">
    <property type="entry name" value="LACI-RELATED TRANSCRIPTIONAL REPRESSOR"/>
    <property type="match status" value="1"/>
</dbReference>
<sequence>MATTLKDVAEHAGVSVKTVSNVVNARPNISATMRSRVQASLDALGYRPNLAARQLKHGRGGFIALAVPQLDSPYFSELASHLAAQATRRGYILLMDITGADKEQERLALSGMSGQMVDGVILSPLGLTAAEIDARHSSVPLVLLGERAVPSGVDHISVDSVAASRAVGEFLLASGRRRLAAIGREPIQGTSSVRLEGFQSAVEDAGLRLPGKRIVRVRQFDREHGYSAMQQLLDLPEQERPDAVFAFNDLLAIGAMRACLERGVRIPEDIAVVGFDDIPEGRFHTPSLTTVAPDLAALASIAIDRLILTIEGGSQGPERIFVPWELRFRESTAT</sequence>
<name>A0A3M0GAS7_9ACTN</name>
<dbReference type="InterPro" id="IPR046335">
    <property type="entry name" value="LacI/GalR-like_sensor"/>
</dbReference>
<dbReference type="Gene3D" id="1.10.260.40">
    <property type="entry name" value="lambda repressor-like DNA-binding domains"/>
    <property type="match status" value="1"/>
</dbReference>
<dbReference type="Gene3D" id="3.40.50.2300">
    <property type="match status" value="2"/>
</dbReference>
<dbReference type="InterPro" id="IPR010982">
    <property type="entry name" value="Lambda_DNA-bd_dom_sf"/>
</dbReference>